<evidence type="ECO:0000313" key="2">
    <source>
        <dbReference type="Proteomes" id="UP000289440"/>
    </source>
</evidence>
<dbReference type="Proteomes" id="UP000289440">
    <property type="component" value="Chromosome"/>
</dbReference>
<dbReference type="KEGG" id="mnu:NCTC10166_00356"/>
<keyword evidence="2" id="KW-1185">Reference proteome</keyword>
<sequence>MNVPPGNDYDLGSVKTIYQLQKNSSNQLIYDLAEGASGSIVLDQDGALVAIFTAIDDQLDDSYLLFNLVNSSDFDYFGFDKNEIENDNSFKNAVKNAVLKDPTNYEIIEL</sequence>
<proteinExistence type="predicted"/>
<name>A0A449A580_9BACT</name>
<dbReference type="AlphaFoldDB" id="A0A449A580"/>
<gene>
    <name evidence="1" type="ORF">NCTC10166_00356</name>
</gene>
<evidence type="ECO:0000313" key="1">
    <source>
        <dbReference type="EMBL" id="VEU59387.1"/>
    </source>
</evidence>
<accession>A0A449A580</accession>
<organism evidence="1 2">
    <name type="scientific">Mesomycoplasma neurolyticum</name>
    <dbReference type="NCBI Taxonomy" id="2120"/>
    <lineage>
        <taxon>Bacteria</taxon>
        <taxon>Bacillati</taxon>
        <taxon>Mycoplasmatota</taxon>
        <taxon>Mycoplasmoidales</taxon>
        <taxon>Metamycoplasmataceae</taxon>
        <taxon>Mesomycoplasma</taxon>
    </lineage>
</organism>
<dbReference type="EMBL" id="LR214951">
    <property type="protein sequence ID" value="VEU59387.1"/>
    <property type="molecule type" value="Genomic_DNA"/>
</dbReference>
<protein>
    <submittedName>
        <fullName evidence="1">Uncharacterized protein</fullName>
    </submittedName>
</protein>
<reference evidence="1 2" key="1">
    <citation type="submission" date="2019-01" db="EMBL/GenBank/DDBJ databases">
        <authorList>
            <consortium name="Pathogen Informatics"/>
        </authorList>
    </citation>
    <scope>NUCLEOTIDE SEQUENCE [LARGE SCALE GENOMIC DNA]</scope>
    <source>
        <strain evidence="1 2">NCTC10166</strain>
    </source>
</reference>